<evidence type="ECO:0000259" key="10">
    <source>
        <dbReference type="Pfam" id="PF17297"/>
    </source>
</evidence>
<keyword evidence="8" id="KW-0963">Cytoplasm</keyword>
<evidence type="ECO:0000313" key="11">
    <source>
        <dbReference type="EMBL" id="ABA89009.1"/>
    </source>
</evidence>
<dbReference type="GO" id="GO:0006107">
    <property type="term" value="P:oxaloacetate metabolic process"/>
    <property type="evidence" value="ECO:0007669"/>
    <property type="project" value="TreeGrafter"/>
</dbReference>
<keyword evidence="6 8" id="KW-0464">Manganese</keyword>
<evidence type="ECO:0000256" key="5">
    <source>
        <dbReference type="ARBA" id="ARBA00023134"/>
    </source>
</evidence>
<dbReference type="OrthoDB" id="9758871at2"/>
<comment type="subcellular location">
    <subcellularLocation>
        <location evidence="8">Cytoplasm</location>
    </subcellularLocation>
</comment>
<keyword evidence="11" id="KW-0670">Pyruvate</keyword>
<dbReference type="PANTHER" id="PTHR11561">
    <property type="entry name" value="PHOSPHOENOLPYRUVATE CARBOXYKINASE"/>
    <property type="match status" value="1"/>
</dbReference>
<reference evidence="12" key="1">
    <citation type="submission" date="2005-10" db="EMBL/GenBank/DDBJ databases">
        <title>Complete sequence of Pelobacter carbinolicus DSM 2380.</title>
        <authorList>
            <person name="Copeland A."/>
            <person name="Lucas S."/>
            <person name="Lapidus A."/>
            <person name="Barry K."/>
            <person name="Detter J.C."/>
            <person name="Glavina T."/>
            <person name="Hammon N."/>
            <person name="Israni S."/>
            <person name="Pitluck S."/>
            <person name="Chertkov O."/>
            <person name="Schmutz J."/>
            <person name="Larimer F."/>
            <person name="Land M."/>
            <person name="Kyrpides N."/>
            <person name="Ivanova N."/>
            <person name="Richardson P."/>
        </authorList>
    </citation>
    <scope>NUCLEOTIDE SEQUENCE [LARGE SCALE GENOMIC DNA]</scope>
    <source>
        <strain evidence="12">DSM 2380 / NBRC 103641 / GraBd1</strain>
    </source>
</reference>
<evidence type="ECO:0000256" key="8">
    <source>
        <dbReference type="HAMAP-Rule" id="MF_00452"/>
    </source>
</evidence>
<dbReference type="SUPFAM" id="SSF68923">
    <property type="entry name" value="PEP carboxykinase N-terminal domain"/>
    <property type="match status" value="1"/>
</dbReference>
<dbReference type="Pfam" id="PF00821">
    <property type="entry name" value="PEPCK_GTP"/>
    <property type="match status" value="1"/>
</dbReference>
<comment type="similarity">
    <text evidence="1 8">Belongs to the phosphoenolpyruvate carboxykinase [GTP] family.</text>
</comment>
<feature type="binding site" evidence="8">
    <location>
        <position position="425"/>
    </location>
    <ligand>
        <name>GTP</name>
        <dbReference type="ChEBI" id="CHEBI:37565"/>
    </ligand>
</feature>
<feature type="domain" description="Phosphoenolpyruvate carboxykinase C-terminal P-loop" evidence="9">
    <location>
        <begin position="251"/>
        <end position="611"/>
    </location>
</feature>
<feature type="binding site" evidence="8">
    <location>
        <position position="394"/>
    </location>
    <ligand>
        <name>GTP</name>
        <dbReference type="ChEBI" id="CHEBI:37565"/>
    </ligand>
</feature>
<dbReference type="Pfam" id="PF17297">
    <property type="entry name" value="PEPCK_N"/>
    <property type="match status" value="1"/>
</dbReference>
<feature type="binding site" evidence="8">
    <location>
        <begin position="392"/>
        <end position="394"/>
    </location>
    <ligand>
        <name>substrate</name>
    </ligand>
</feature>
<feature type="binding site" evidence="8">
    <location>
        <begin position="278"/>
        <end position="283"/>
    </location>
    <ligand>
        <name>GTP</name>
        <dbReference type="ChEBI" id="CHEBI:37565"/>
    </ligand>
</feature>
<dbReference type="PIRSF" id="PIRSF001348">
    <property type="entry name" value="PEP_carboxykinase_GTP"/>
    <property type="match status" value="1"/>
</dbReference>
<feature type="binding site" evidence="8">
    <location>
        <position position="296"/>
    </location>
    <ligand>
        <name>Mn(2+)</name>
        <dbReference type="ChEBI" id="CHEBI:29035"/>
    </ligand>
</feature>
<dbReference type="GO" id="GO:0005525">
    <property type="term" value="F:GTP binding"/>
    <property type="evidence" value="ECO:0007669"/>
    <property type="project" value="UniProtKB-UniRule"/>
</dbReference>
<dbReference type="UniPathway" id="UPA00138"/>
<feature type="binding site" evidence="8">
    <location>
        <position position="255"/>
    </location>
    <ligand>
        <name>Mn(2+)</name>
        <dbReference type="ChEBI" id="CHEBI:29035"/>
    </ligand>
</feature>
<name>Q3A3P8_SYNC1</name>
<evidence type="ECO:0000256" key="2">
    <source>
        <dbReference type="ARBA" id="ARBA00022723"/>
    </source>
</evidence>
<dbReference type="SUPFAM" id="SSF53795">
    <property type="entry name" value="PEP carboxykinase-like"/>
    <property type="match status" value="1"/>
</dbReference>
<accession>Q3A3P8</accession>
<evidence type="ECO:0000256" key="4">
    <source>
        <dbReference type="ARBA" id="ARBA00022793"/>
    </source>
</evidence>
<dbReference type="GO" id="GO:0005829">
    <property type="term" value="C:cytosol"/>
    <property type="evidence" value="ECO:0007669"/>
    <property type="project" value="TreeGrafter"/>
</dbReference>
<feature type="binding site" evidence="8">
    <location>
        <position position="236"/>
    </location>
    <ligand>
        <name>Mn(2+)</name>
        <dbReference type="ChEBI" id="CHEBI:29035"/>
    </ligand>
</feature>
<dbReference type="AlphaFoldDB" id="Q3A3P8"/>
<keyword evidence="3 8" id="KW-0547">Nucleotide-binding</keyword>
<organism evidence="11 12">
    <name type="scientific">Syntrophotalea carbinolica (strain DSM 2380 / NBRC 103641 / GraBd1)</name>
    <name type="common">Pelobacter carbinolicus</name>
    <dbReference type="NCBI Taxonomy" id="338963"/>
    <lineage>
        <taxon>Bacteria</taxon>
        <taxon>Pseudomonadati</taxon>
        <taxon>Thermodesulfobacteriota</taxon>
        <taxon>Desulfuromonadia</taxon>
        <taxon>Desulfuromonadales</taxon>
        <taxon>Syntrophotaleaceae</taxon>
        <taxon>Syntrophotalea</taxon>
    </lineage>
</organism>
<comment type="subunit">
    <text evidence="8">Monomer.</text>
</comment>
<dbReference type="GO" id="GO:0019543">
    <property type="term" value="P:propionate catabolic process"/>
    <property type="evidence" value="ECO:0007669"/>
    <property type="project" value="TreeGrafter"/>
</dbReference>
<dbReference type="GO" id="GO:0016301">
    <property type="term" value="F:kinase activity"/>
    <property type="evidence" value="ECO:0007669"/>
    <property type="project" value="UniProtKB-KW"/>
</dbReference>
<dbReference type="PROSITE" id="PS00505">
    <property type="entry name" value="PEPCK_GTP"/>
    <property type="match status" value="1"/>
</dbReference>
<protein>
    <recommendedName>
        <fullName evidence="8">Phosphoenolpyruvate carboxykinase [GTP]</fullName>
        <shortName evidence="8">PEP carboxykinase</shortName>
        <shortName evidence="8">PEPCK</shortName>
        <ecNumber evidence="8">4.1.1.32</ecNumber>
    </recommendedName>
    <alternativeName>
        <fullName evidence="8">GTP-dependent phosphoenolpyruvate carboxykinase</fullName>
        <shortName evidence="8">GTP-PEPCK</shortName>
    </alternativeName>
</protein>
<evidence type="ECO:0000256" key="3">
    <source>
        <dbReference type="ARBA" id="ARBA00022741"/>
    </source>
</evidence>
<feature type="binding site" evidence="8">
    <location>
        <position position="93"/>
    </location>
    <ligand>
        <name>substrate</name>
    </ligand>
</feature>
<dbReference type="InterPro" id="IPR035077">
    <property type="entry name" value="PEP_carboxykinase_GTP_C"/>
</dbReference>
<evidence type="ECO:0000256" key="6">
    <source>
        <dbReference type="ARBA" id="ARBA00023211"/>
    </source>
</evidence>
<dbReference type="GO" id="GO:0006094">
    <property type="term" value="P:gluconeogenesis"/>
    <property type="evidence" value="ECO:0007669"/>
    <property type="project" value="UniProtKB-UniRule"/>
</dbReference>
<evidence type="ECO:0000256" key="1">
    <source>
        <dbReference type="ARBA" id="ARBA00005796"/>
    </source>
</evidence>
<evidence type="ECO:0000256" key="7">
    <source>
        <dbReference type="ARBA" id="ARBA00023239"/>
    </source>
</evidence>
<sequence length="631" mass="70786">MKNSDLNSLSAVMDKSSLEKLQALHNPDLHKFIAEAVRLCCPDRVLVCDDSAEDRELIRQLALQLEEETALVQPGHTVHFDAFKDCRLHDQSRDKAHTRYLLPHGQNLGPGIATLEREAGLGEIKELLRGIMTGKVMLVRFYCLGPAHSPFSIPCVQITDSAYVAHSEDLLFRTGYAEFKRLGAFNRFFRMLHSAGRLEHHVCADLVRRRIYIDLQEDLVYSVNTQYAGNSVGLKKLALRLAIRKADQEGWLAEHMFVMGVHGPHGRKTWFTGAYPSACGKTSTAMLVGESLVGDDLAYLRTCEGEVRAVNVERGMFGIIENVNPTDDPELYRVLHEGREVIFSNVLVHEGRPYWLGMGEPLPHNGLNYAGTWCEGKVDSCGQAIAPSYRGNARFAVSLDELRNLDARVDDPAGVPLAGIIYGGRDRETSVPVLESYDWVHGVVTMGACLESETTAAAMGAEGVRAFNPMANLDFLSIPLAHYLRNHLAFGCALSRPPRIFSTNYWLRNAEGAFLNAKHDKAVWLKWMERRIHGDVDALDGPTGRLPRYEDLKALFTEVLDCPYTRDDYRQQFGLKIPQELARIERVETCLHQAAGMPAVIFDMLNGQRRRLHWWQQRVGDLLLPGELEGD</sequence>
<keyword evidence="11" id="KW-0808">Transferase</keyword>
<dbReference type="GO" id="GO:0004613">
    <property type="term" value="F:phosphoenolpyruvate carboxykinase (GTP) activity"/>
    <property type="evidence" value="ECO:0007669"/>
    <property type="project" value="UniProtKB-UniRule"/>
</dbReference>
<comment type="caution">
    <text evidence="8">Lacks conserved residue(s) required for the propagation of feature annotation.</text>
</comment>
<dbReference type="Gene3D" id="3.90.228.20">
    <property type="match status" value="2"/>
</dbReference>
<comment type="function">
    <text evidence="8">Catalyzes the conversion of oxaloacetate (OAA) to phosphoenolpyruvate (PEP), the rate-limiting step in the metabolic pathway that produces glucose from lactate and other precursors derived from the citric acid cycle.</text>
</comment>
<dbReference type="eggNOG" id="COG1274">
    <property type="taxonomic scope" value="Bacteria"/>
</dbReference>
<keyword evidence="5 8" id="KW-0342">GTP-binding</keyword>
<dbReference type="InterPro" id="IPR013035">
    <property type="entry name" value="PEP_carboxykinase_C"/>
</dbReference>
<dbReference type="Proteomes" id="UP000002534">
    <property type="component" value="Chromosome"/>
</dbReference>
<reference evidence="11 12" key="2">
    <citation type="journal article" date="2012" name="BMC Genomics">
        <title>The genome of Pelobacter carbinolicus reveals surprising metabolic capabilities and physiological features.</title>
        <authorList>
            <person name="Aklujkar M."/>
            <person name="Haveman S.A."/>
            <person name="Didonato R.Jr."/>
            <person name="Chertkov O."/>
            <person name="Han C.S."/>
            <person name="Land M.L."/>
            <person name="Brown P."/>
            <person name="Lovley D.R."/>
        </authorList>
    </citation>
    <scope>NUCLEOTIDE SEQUENCE [LARGE SCALE GENOMIC DNA]</scope>
    <source>
        <strain evidence="12">DSM 2380 / NBRC 103641 / GraBd1</strain>
    </source>
</reference>
<dbReference type="NCBIfam" id="NF003253">
    <property type="entry name" value="PRK04210.1"/>
    <property type="match status" value="1"/>
</dbReference>
<keyword evidence="4 8" id="KW-0210">Decarboxylase</keyword>
<dbReference type="InterPro" id="IPR035078">
    <property type="entry name" value="PEP_carboxykinase_GTP_N"/>
</dbReference>
<gene>
    <name evidence="8" type="primary">pckG</name>
    <name evidence="11" type="synonym">pckA</name>
    <name evidence="11" type="ordered locus">Pcar_1766</name>
</gene>
<feature type="binding site" evidence="8">
    <location>
        <begin position="227"/>
        <end position="229"/>
    </location>
    <ligand>
        <name>substrate</name>
    </ligand>
</feature>
<dbReference type="Gene3D" id="3.40.449.10">
    <property type="entry name" value="Phosphoenolpyruvate Carboxykinase, domain 1"/>
    <property type="match status" value="1"/>
</dbReference>
<feature type="binding site" evidence="8">
    <location>
        <position position="277"/>
    </location>
    <ligand>
        <name>substrate</name>
    </ligand>
</feature>
<dbReference type="HAMAP" id="MF_00452">
    <property type="entry name" value="PEPCK_GTP"/>
    <property type="match status" value="1"/>
</dbReference>
<dbReference type="KEGG" id="pca:Pcar_1766"/>
<dbReference type="HOGENOM" id="CLU_028872_1_1_7"/>
<dbReference type="STRING" id="338963.Pcar_1766"/>
<keyword evidence="11" id="KW-0418">Kinase</keyword>
<comment type="catalytic activity">
    <reaction evidence="8">
        <text>oxaloacetate + GTP = phosphoenolpyruvate + GDP + CO2</text>
        <dbReference type="Rhea" id="RHEA:10388"/>
        <dbReference type="ChEBI" id="CHEBI:16452"/>
        <dbReference type="ChEBI" id="CHEBI:16526"/>
        <dbReference type="ChEBI" id="CHEBI:37565"/>
        <dbReference type="ChEBI" id="CHEBI:58189"/>
        <dbReference type="ChEBI" id="CHEBI:58702"/>
        <dbReference type="EC" id="4.1.1.32"/>
    </reaction>
</comment>
<comment type="pathway">
    <text evidence="8">Carbohydrate biosynthesis; gluconeogenesis.</text>
</comment>
<dbReference type="InterPro" id="IPR018091">
    <property type="entry name" value="PEP_carboxykin_GTP_CS"/>
</dbReference>
<keyword evidence="7 8" id="KW-0456">Lyase</keyword>
<dbReference type="GO" id="GO:0071333">
    <property type="term" value="P:cellular response to glucose stimulus"/>
    <property type="evidence" value="ECO:0007669"/>
    <property type="project" value="TreeGrafter"/>
</dbReference>
<comment type="cofactor">
    <cofactor evidence="8">
        <name>Mn(2+)</name>
        <dbReference type="ChEBI" id="CHEBI:29035"/>
    </cofactor>
    <text evidence="8">Binds 1 Mn(2+) ion per subunit.</text>
</comment>
<proteinExistence type="inferred from homology"/>
<keyword evidence="2 8" id="KW-0479">Metal-binding</keyword>
<keyword evidence="8" id="KW-0312">Gluconeogenesis</keyword>
<dbReference type="GO" id="GO:0046327">
    <property type="term" value="P:glycerol biosynthetic process from pyruvate"/>
    <property type="evidence" value="ECO:0007669"/>
    <property type="project" value="TreeGrafter"/>
</dbReference>
<keyword evidence="12" id="KW-1185">Reference proteome</keyword>
<dbReference type="GO" id="GO:0042594">
    <property type="term" value="P:response to starvation"/>
    <property type="evidence" value="ECO:0007669"/>
    <property type="project" value="TreeGrafter"/>
</dbReference>
<feature type="domain" description="Phosphoenolpyruvate carboxykinase GTP-utilising N-terminal" evidence="10">
    <location>
        <begin position="31"/>
        <end position="246"/>
    </location>
</feature>
<feature type="active site" evidence="8">
    <location>
        <position position="279"/>
    </location>
</feature>
<dbReference type="EC" id="4.1.1.32" evidence="8"/>
<dbReference type="InterPro" id="IPR008209">
    <property type="entry name" value="PEP_carboxykinase_GTP"/>
</dbReference>
<evidence type="ECO:0000259" key="9">
    <source>
        <dbReference type="Pfam" id="PF00821"/>
    </source>
</evidence>
<dbReference type="EMBL" id="CP000142">
    <property type="protein sequence ID" value="ABA89009.1"/>
    <property type="molecule type" value="Genomic_DNA"/>
</dbReference>
<dbReference type="GO" id="GO:0030145">
    <property type="term" value="F:manganese ion binding"/>
    <property type="evidence" value="ECO:0007669"/>
    <property type="project" value="UniProtKB-UniRule"/>
</dbReference>
<dbReference type="GO" id="GO:0033993">
    <property type="term" value="P:response to lipid"/>
    <property type="evidence" value="ECO:0007669"/>
    <property type="project" value="TreeGrafter"/>
</dbReference>
<dbReference type="InterPro" id="IPR008210">
    <property type="entry name" value="PEP_carboxykinase_N"/>
</dbReference>
<dbReference type="PANTHER" id="PTHR11561:SF0">
    <property type="entry name" value="PHOSPHOENOLPYRUVATE CARBOXYKINASE [GTP]-RELATED"/>
    <property type="match status" value="1"/>
</dbReference>
<evidence type="ECO:0000313" key="12">
    <source>
        <dbReference type="Proteomes" id="UP000002534"/>
    </source>
</evidence>